<dbReference type="EMBL" id="AP024484">
    <property type="protein sequence ID" value="BCS84444.1"/>
    <property type="molecule type" value="Genomic_DNA"/>
</dbReference>
<organism evidence="3 4">
    <name type="scientific">Prevotella herbatica</name>
    <dbReference type="NCBI Taxonomy" id="2801997"/>
    <lineage>
        <taxon>Bacteria</taxon>
        <taxon>Pseudomonadati</taxon>
        <taxon>Bacteroidota</taxon>
        <taxon>Bacteroidia</taxon>
        <taxon>Bacteroidales</taxon>
        <taxon>Prevotellaceae</taxon>
        <taxon>Prevotella</taxon>
    </lineage>
</organism>
<gene>
    <name evidence="3" type="ORF">prwr041_03370</name>
</gene>
<dbReference type="Proteomes" id="UP001319045">
    <property type="component" value="Chromosome"/>
</dbReference>
<accession>A0ABM7NVB6</accession>
<name>A0ABM7NVB6_9BACT</name>
<dbReference type="Pfam" id="PF00589">
    <property type="entry name" value="Phage_integrase"/>
    <property type="match status" value="1"/>
</dbReference>
<evidence type="ECO:0000259" key="2">
    <source>
        <dbReference type="Pfam" id="PF00589"/>
    </source>
</evidence>
<proteinExistence type="predicted"/>
<sequence length="218" mass="24177">MRMLRALYNKGVYAGLTKHVYNLFHDVYTGIDKSHKKAMSPVDLNTLFFGKVSSPALISAQQIARLMYCLCGIPFVDFQHVGADSVKDGSLNYSRRKTGVCVSIPVNKETVSLIEKAAVCPSDMNTEAGYRHYQSLLRKFNASLSRLASKLGIKAHVSSYTIRHSWATTALYCHVPVEVISSALGHADIKTTQIYLKGFNAKEIGLANRKVCRCVENK</sequence>
<evidence type="ECO:0000313" key="3">
    <source>
        <dbReference type="EMBL" id="BCS84444.1"/>
    </source>
</evidence>
<dbReference type="InterPro" id="IPR002104">
    <property type="entry name" value="Integrase_catalytic"/>
</dbReference>
<dbReference type="Gene3D" id="1.10.443.10">
    <property type="entry name" value="Intergrase catalytic core"/>
    <property type="match status" value="1"/>
</dbReference>
<evidence type="ECO:0000256" key="1">
    <source>
        <dbReference type="ARBA" id="ARBA00023172"/>
    </source>
</evidence>
<keyword evidence="1" id="KW-0233">DNA recombination</keyword>
<evidence type="ECO:0000313" key="4">
    <source>
        <dbReference type="Proteomes" id="UP001319045"/>
    </source>
</evidence>
<protein>
    <recommendedName>
        <fullName evidence="2">Tyr recombinase domain-containing protein</fullName>
    </recommendedName>
</protein>
<dbReference type="InterPro" id="IPR013762">
    <property type="entry name" value="Integrase-like_cat_sf"/>
</dbReference>
<dbReference type="SUPFAM" id="SSF56349">
    <property type="entry name" value="DNA breaking-rejoining enzymes"/>
    <property type="match status" value="1"/>
</dbReference>
<feature type="domain" description="Tyr recombinase" evidence="2">
    <location>
        <begin position="97"/>
        <end position="197"/>
    </location>
</feature>
<dbReference type="InterPro" id="IPR011010">
    <property type="entry name" value="DNA_brk_join_enz"/>
</dbReference>
<reference evidence="3 4" key="1">
    <citation type="journal article" date="2022" name="Int. J. Syst. Evol. Microbiol.">
        <title>Prevotella herbatica sp. nov., a plant polysaccharide-decomposing anaerobic bacterium isolated from a methanogenic reactor.</title>
        <authorList>
            <person name="Uek A."/>
            <person name="Tonouchi A."/>
            <person name="Kaku N."/>
            <person name="Ueki K."/>
        </authorList>
    </citation>
    <scope>NUCLEOTIDE SEQUENCE [LARGE SCALE GENOMIC DNA]</scope>
    <source>
        <strain evidence="3 4">WR041</strain>
    </source>
</reference>
<keyword evidence="4" id="KW-1185">Reference proteome</keyword>